<proteinExistence type="predicted"/>
<feature type="compositionally biased region" description="Basic and acidic residues" evidence="1">
    <location>
        <begin position="17"/>
        <end position="26"/>
    </location>
</feature>
<reference evidence="2" key="2">
    <citation type="submission" date="2020-10" db="EMBL/GenBank/DDBJ databases">
        <authorList>
            <person name="Cooper E.A."/>
            <person name="Brenton Z.W."/>
            <person name="Flinn B.S."/>
            <person name="Jenkins J."/>
            <person name="Shu S."/>
            <person name="Flowers D."/>
            <person name="Luo F."/>
            <person name="Wang Y."/>
            <person name="Xia P."/>
            <person name="Barry K."/>
            <person name="Daum C."/>
            <person name="Lipzen A."/>
            <person name="Yoshinaga Y."/>
            <person name="Schmutz J."/>
            <person name="Saski C."/>
            <person name="Vermerris W."/>
            <person name="Kresovich S."/>
        </authorList>
    </citation>
    <scope>NUCLEOTIDE SEQUENCE</scope>
</reference>
<organism evidence="2 3">
    <name type="scientific">Sorghum bicolor</name>
    <name type="common">Sorghum</name>
    <name type="synonym">Sorghum vulgare</name>
    <dbReference type="NCBI Taxonomy" id="4558"/>
    <lineage>
        <taxon>Eukaryota</taxon>
        <taxon>Viridiplantae</taxon>
        <taxon>Streptophyta</taxon>
        <taxon>Embryophyta</taxon>
        <taxon>Tracheophyta</taxon>
        <taxon>Spermatophyta</taxon>
        <taxon>Magnoliopsida</taxon>
        <taxon>Liliopsida</taxon>
        <taxon>Poales</taxon>
        <taxon>Poaceae</taxon>
        <taxon>PACMAD clade</taxon>
        <taxon>Panicoideae</taxon>
        <taxon>Andropogonodae</taxon>
        <taxon>Andropogoneae</taxon>
        <taxon>Sorghinae</taxon>
        <taxon>Sorghum</taxon>
    </lineage>
</organism>
<feature type="compositionally biased region" description="Polar residues" evidence="1">
    <location>
        <begin position="1"/>
        <end position="16"/>
    </location>
</feature>
<gene>
    <name evidence="2" type="ORF">BDA96_03G286800</name>
</gene>
<evidence type="ECO:0000313" key="3">
    <source>
        <dbReference type="Proteomes" id="UP000807115"/>
    </source>
</evidence>
<dbReference type="Proteomes" id="UP000807115">
    <property type="component" value="Chromosome 3"/>
</dbReference>
<evidence type="ECO:0000313" key="2">
    <source>
        <dbReference type="EMBL" id="KAG0539020.1"/>
    </source>
</evidence>
<protein>
    <submittedName>
        <fullName evidence="2">Uncharacterized protein</fullName>
    </submittedName>
</protein>
<accession>A0A921UPZ4</accession>
<dbReference type="AlphaFoldDB" id="A0A921UPZ4"/>
<evidence type="ECO:0000256" key="1">
    <source>
        <dbReference type="SAM" id="MobiDB-lite"/>
    </source>
</evidence>
<feature type="region of interest" description="Disordered" evidence="1">
    <location>
        <begin position="1"/>
        <end position="30"/>
    </location>
</feature>
<reference evidence="2" key="1">
    <citation type="journal article" date="2019" name="BMC Genomics">
        <title>A new reference genome for Sorghum bicolor reveals high levels of sequence similarity between sweet and grain genotypes: implications for the genetics of sugar metabolism.</title>
        <authorList>
            <person name="Cooper E.A."/>
            <person name="Brenton Z.W."/>
            <person name="Flinn B.S."/>
            <person name="Jenkins J."/>
            <person name="Shu S."/>
            <person name="Flowers D."/>
            <person name="Luo F."/>
            <person name="Wang Y."/>
            <person name="Xia P."/>
            <person name="Barry K."/>
            <person name="Daum C."/>
            <person name="Lipzen A."/>
            <person name="Yoshinaga Y."/>
            <person name="Schmutz J."/>
            <person name="Saski C."/>
            <person name="Vermerris W."/>
            <person name="Kresovich S."/>
        </authorList>
    </citation>
    <scope>NUCLEOTIDE SEQUENCE</scope>
</reference>
<comment type="caution">
    <text evidence="2">The sequence shown here is derived from an EMBL/GenBank/DDBJ whole genome shotgun (WGS) entry which is preliminary data.</text>
</comment>
<sequence>MMTLTLSSRLHGSTQTDGRHAREGNATRRSSPCMCMWPPGSHTTAAACLPEQKKKHGRLRPCLVRKIFCFCLL</sequence>
<name>A0A921UPZ4_SORBI</name>
<dbReference type="EMBL" id="CM027682">
    <property type="protein sequence ID" value="KAG0539020.1"/>
    <property type="molecule type" value="Genomic_DNA"/>
</dbReference>